<gene>
    <name evidence="2" type="ORF">Epro_0341</name>
</gene>
<dbReference type="OrthoDB" id="9783591at2"/>
<dbReference type="AlphaFoldDB" id="A0A0G3WIK4"/>
<evidence type="ECO:0000313" key="2">
    <source>
        <dbReference type="EMBL" id="AKL97720.1"/>
    </source>
</evidence>
<name>A0A0G3WIK4_9BACT</name>
<dbReference type="Pfam" id="PF00149">
    <property type="entry name" value="Metallophos"/>
    <property type="match status" value="1"/>
</dbReference>
<dbReference type="InterPro" id="IPR029052">
    <property type="entry name" value="Metallo-depent_PP-like"/>
</dbReference>
<protein>
    <submittedName>
        <fullName evidence="2">Metallophosphoesterase</fullName>
    </submittedName>
</protein>
<dbReference type="RefSeq" id="WP_052570016.1">
    <property type="nucleotide sequence ID" value="NZ_CP009498.1"/>
</dbReference>
<dbReference type="Gene3D" id="3.60.21.10">
    <property type="match status" value="1"/>
</dbReference>
<keyword evidence="3" id="KW-1185">Reference proteome</keyword>
<dbReference type="GO" id="GO:0016787">
    <property type="term" value="F:hydrolase activity"/>
    <property type="evidence" value="ECO:0007669"/>
    <property type="project" value="InterPro"/>
</dbReference>
<dbReference type="EMBL" id="CP009498">
    <property type="protein sequence ID" value="AKL97720.1"/>
    <property type="molecule type" value="Genomic_DNA"/>
</dbReference>
<organism evidence="2 3">
    <name type="scientific">Endomicrobium proavitum</name>
    <dbReference type="NCBI Taxonomy" id="1408281"/>
    <lineage>
        <taxon>Bacteria</taxon>
        <taxon>Pseudomonadati</taxon>
        <taxon>Elusimicrobiota</taxon>
        <taxon>Endomicrobiia</taxon>
        <taxon>Endomicrobiales</taxon>
        <taxon>Endomicrobiaceae</taxon>
        <taxon>Endomicrobium</taxon>
    </lineage>
</organism>
<accession>A0A0G3WIK4</accession>
<dbReference type="InterPro" id="IPR004843">
    <property type="entry name" value="Calcineurin-like_PHP"/>
</dbReference>
<dbReference type="KEGG" id="epo:Epro_0341"/>
<evidence type="ECO:0000259" key="1">
    <source>
        <dbReference type="Pfam" id="PF00149"/>
    </source>
</evidence>
<reference evidence="2 3" key="1">
    <citation type="submission" date="2014-09" db="EMBL/GenBank/DDBJ databases">
        <title>Complete genome sequence of Endomicrobium proavitum.</title>
        <authorList>
            <person name="Zheng H."/>
        </authorList>
    </citation>
    <scope>NUCLEOTIDE SEQUENCE [LARGE SCALE GENOMIC DNA]</scope>
    <source>
        <strain evidence="2 3">Rsa215</strain>
    </source>
</reference>
<proteinExistence type="predicted"/>
<evidence type="ECO:0000313" key="3">
    <source>
        <dbReference type="Proteomes" id="UP000035337"/>
    </source>
</evidence>
<dbReference type="Proteomes" id="UP000035337">
    <property type="component" value="Chromosome"/>
</dbReference>
<dbReference type="SUPFAM" id="SSF56300">
    <property type="entry name" value="Metallo-dependent phosphatases"/>
    <property type="match status" value="1"/>
</dbReference>
<feature type="domain" description="Calcineurin-like phosphoesterase" evidence="1">
    <location>
        <begin position="26"/>
        <end position="199"/>
    </location>
</feature>
<sequence length="242" mass="27741">MKILAVADVEDISLEKRLESGGKKFEETDCIISCGDLPVKYLEFVTDSLNKSFFFVSGNHFVNQFYEDVFKSKKLVAKLYGGKGQKHKFGGIDMHARVEVFGDYILAGFGGAMRYNPGAFQFTESEMTRLVKKVIFKIRVLRFFDFLFLRKRKDIVVLSHAPVAGIHDKEDNCHKGFACFRDFIFKIKPVLWLHGHVHPEGQRKKPQQTYLIDTLVLNVIPSKIIEIGKKGKIFVRQIFNNG</sequence>